<evidence type="ECO:0000313" key="17">
    <source>
        <dbReference type="Proteomes" id="UP000300237"/>
    </source>
</evidence>
<dbReference type="EMBL" id="CSAD01000793">
    <property type="protein sequence ID" value="COW42848.1"/>
    <property type="molecule type" value="Genomic_DNA"/>
</dbReference>
<reference evidence="8" key="6">
    <citation type="submission" date="2018-07" db="EMBL/GenBank/DDBJ databases">
        <authorList>
            <person name="Shah S."/>
            <person name="Brown T."/>
            <person name="Auld S."/>
            <person name="Bratton K."/>
            <person name="Narechania A."/>
            <person name="Mathema B."/>
            <person name="Gandhi N."/>
        </authorList>
    </citation>
    <scope>NUCLEOTIDE SEQUENCE</scope>
    <source>
        <strain evidence="8">32301_S10</strain>
    </source>
</reference>
<evidence type="ECO:0000313" key="1">
    <source>
        <dbReference type="EMBL" id="CKR54969.1"/>
    </source>
</evidence>
<reference evidence="7 15" key="3">
    <citation type="submission" date="2016-04" db="EMBL/GenBank/DDBJ databases">
        <authorList>
            <person name="Bigi M."/>
            <person name="Bigi F."/>
            <person name="Soria M.A."/>
        </authorList>
    </citation>
    <scope>NUCLEOTIDE SEQUENCE [LARGE SCALE GENOMIC DNA]</scope>
    <source>
        <strain evidence="7 15">6548</strain>
    </source>
</reference>
<reference evidence="7 15" key="5">
    <citation type="submission" date="2017-02" db="EMBL/GenBank/DDBJ databases">
        <title>Protein polymorphisms may explain contrasting epidemiological fitness of two variants of a multidrug-resistant Mycobacterium tuberculosis strain.</title>
        <authorList>
            <person name="Bigi M.M."/>
            <person name="Lopez B."/>
            <person name="Blanco F.C."/>
            <person name="Sasiain M.C."/>
            <person name="De La Barrera S."/>
            <person name="Ritacco V."/>
            <person name="Bigi F."/>
            <person name="Soria M.A."/>
        </authorList>
    </citation>
    <scope>NUCLEOTIDE SEQUENCE [LARGE SCALE GENOMIC DNA]</scope>
    <source>
        <strain evidence="7 15">6548</strain>
    </source>
</reference>
<reference evidence="10 11" key="2">
    <citation type="submission" date="2015-03" db="EMBL/GenBank/DDBJ databases">
        <authorList>
            <consortium name="Pathogen Informatics"/>
        </authorList>
    </citation>
    <scope>NUCLEOTIDE SEQUENCE [LARGE SCALE GENOMIC DNA]</scope>
    <source>
        <strain evidence="3 11">Bir 172</strain>
        <strain evidence="2 14">Bir 185</strain>
        <strain evidence="1 12">Bir 187</strain>
        <strain evidence="5 10">G09801536</strain>
    </source>
</reference>
<dbReference type="EMBL" id="CNGE01000642">
    <property type="protein sequence ID" value="CKT13117.1"/>
    <property type="molecule type" value="Genomic_DNA"/>
</dbReference>
<evidence type="ECO:0000313" key="18">
    <source>
        <dbReference type="Proteomes" id="UP000671119"/>
    </source>
</evidence>
<reference evidence="6 18" key="8">
    <citation type="submission" date="2021-03" db="EMBL/GenBank/DDBJ databases">
        <title>Whole Genome Sequencing of Mycobacterium tuberculosis clinical isolates from Arunachal Pradesh, India.</title>
        <authorList>
            <person name="Singh S."/>
            <person name="Mudliar S.R."/>
            <person name="Kulsum U."/>
            <person name="Rufai S.B."/>
            <person name="Singh P.K."/>
            <person name="Umpo M."/>
            <person name="Nyori M."/>
        </authorList>
    </citation>
    <scope>NUCLEOTIDE SEQUENCE [LARGE SCALE GENOMIC DNA]</scope>
    <source>
        <strain evidence="6 18">OMICS/BPL/0142/20/SP</strain>
    </source>
</reference>
<evidence type="ECO:0000313" key="10">
    <source>
        <dbReference type="Proteomes" id="UP000045842"/>
    </source>
</evidence>
<evidence type="ECO:0000313" key="7">
    <source>
        <dbReference type="EMBL" id="OMH59045.1"/>
    </source>
</evidence>
<dbReference type="EMBL" id="COPH01000031">
    <property type="protein sequence ID" value="CLW83188.1"/>
    <property type="molecule type" value="Genomic_DNA"/>
</dbReference>
<evidence type="ECO:0000313" key="15">
    <source>
        <dbReference type="Proteomes" id="UP000189452"/>
    </source>
</evidence>
<dbReference type="EMBL" id="JAGIZI010000018">
    <property type="protein sequence ID" value="MBP0683968.1"/>
    <property type="molecule type" value="Genomic_DNA"/>
</dbReference>
<organism evidence="5 10">
    <name type="scientific">Mycobacterium tuberculosis</name>
    <dbReference type="NCBI Taxonomy" id="1773"/>
    <lineage>
        <taxon>Bacteria</taxon>
        <taxon>Bacillati</taxon>
        <taxon>Actinomycetota</taxon>
        <taxon>Actinomycetes</taxon>
        <taxon>Mycobacteriales</taxon>
        <taxon>Mycobacteriaceae</taxon>
        <taxon>Mycobacterium</taxon>
        <taxon>Mycobacterium tuberculosis complex</taxon>
    </lineage>
</organism>
<dbReference type="GeneID" id="45425107"/>
<evidence type="ECO:0000313" key="4">
    <source>
        <dbReference type="EMBL" id="CLW83188.1"/>
    </source>
</evidence>
<name>A0A045INB0_MYCTX</name>
<dbReference type="Proteomes" id="UP000045842">
    <property type="component" value="Unassembled WGS sequence"/>
</dbReference>
<dbReference type="Proteomes" id="UP000050164">
    <property type="component" value="Unassembled WGS sequence"/>
</dbReference>
<evidence type="ECO:0000313" key="12">
    <source>
        <dbReference type="Proteomes" id="UP000049023"/>
    </source>
</evidence>
<dbReference type="Proteomes" id="UP000189452">
    <property type="component" value="Chromosome"/>
</dbReference>
<dbReference type="EMBL" id="CNFU01000284">
    <property type="protein sequence ID" value="CKR54969.1"/>
    <property type="molecule type" value="Genomic_DNA"/>
</dbReference>
<evidence type="ECO:0000313" key="13">
    <source>
        <dbReference type="Proteomes" id="UP000050139"/>
    </source>
</evidence>
<dbReference type="EMBL" id="LWDQ01000001">
    <property type="protein sequence ID" value="OMH59045.1"/>
    <property type="molecule type" value="Genomic_DNA"/>
</dbReference>
<protein>
    <submittedName>
        <fullName evidence="5">Uncharacterized protein</fullName>
    </submittedName>
</protein>
<dbReference type="Proteomes" id="UP000300237">
    <property type="component" value="Chromosome"/>
</dbReference>
<dbReference type="Proteomes" id="UP000050139">
    <property type="component" value="Unassembled WGS sequence"/>
</dbReference>
<dbReference type="RefSeq" id="WP_003405917.1">
    <property type="nucleotide sequence ID" value="NZ_AP017901.1"/>
</dbReference>
<dbReference type="EMBL" id="LR027516">
    <property type="protein sequence ID" value="VCU49388.1"/>
    <property type="molecule type" value="Genomic_DNA"/>
</dbReference>
<evidence type="ECO:0000313" key="6">
    <source>
        <dbReference type="EMBL" id="MBP0683968.1"/>
    </source>
</evidence>
<proteinExistence type="predicted"/>
<dbReference type="Proteomes" id="UP000049023">
    <property type="component" value="Unassembled WGS sequence"/>
</dbReference>
<evidence type="ECO:0000313" key="2">
    <source>
        <dbReference type="EMBL" id="CKS28487.1"/>
    </source>
</evidence>
<sequence>MAAYQKFGQEHAAAIRGGAVLHPTATATTVRVTGARGGDVVTGDGPYEAADLDEQGPFPMETVYLWEDGPNGTTRMTL</sequence>
<dbReference type="EMBL" id="QTBD01000170">
    <property type="protein sequence ID" value="REQ50128.1"/>
    <property type="molecule type" value="Genomic_DNA"/>
</dbReference>
<dbReference type="EMBL" id="CNFT01000757">
    <property type="protein sequence ID" value="CKS28487.1"/>
    <property type="molecule type" value="Genomic_DNA"/>
</dbReference>
<dbReference type="AlphaFoldDB" id="A0A045INB0"/>
<gene>
    <name evidence="7" type="ORF">A4S10_01208</name>
    <name evidence="9" type="ORF">DKC2_1210</name>
    <name evidence="8" type="ORF">DSJ38_15245</name>
    <name evidence="5" type="ORF">ERS007679_03843</name>
    <name evidence="3" type="ORF">ERS027646_03031</name>
    <name evidence="2" type="ORF">ERS027659_02883</name>
    <name evidence="1" type="ORF">ERS027661_01601</name>
    <name evidence="4" type="ORF">ERS094118_03412</name>
    <name evidence="6" type="ORF">J8J21_12705</name>
</gene>
<dbReference type="Proteomes" id="UP000256381">
    <property type="component" value="Unassembled WGS sequence"/>
</dbReference>
<dbReference type="Proteomes" id="UP000671119">
    <property type="component" value="Unassembled WGS sequence"/>
</dbReference>
<evidence type="ECO:0000313" key="5">
    <source>
        <dbReference type="EMBL" id="COW42848.1"/>
    </source>
</evidence>
<accession>A0A045INB0</accession>
<evidence type="ECO:0000313" key="3">
    <source>
        <dbReference type="EMBL" id="CKT13117.1"/>
    </source>
</evidence>
<reference evidence="8 16" key="4">
    <citation type="journal article" date="2017" name="N. Engl. J. Med.">
        <title>Transmission of Extensively Drug-Resistant Tuberculosis in South Africa.</title>
        <authorList>
            <person name="Shah N.S."/>
            <person name="Auld S.C."/>
            <person name="Brust J.C."/>
            <person name="Mathema B."/>
            <person name="Ismail N."/>
            <person name="Moodley P."/>
            <person name="Mlisana K."/>
            <person name="Allana S."/>
            <person name="Campbell A."/>
            <person name="Mthiyane T."/>
            <person name="Morris N."/>
            <person name="Mpangase P."/>
            <person name="van der Meulen H."/>
            <person name="Omar S.V."/>
            <person name="Brown T.S."/>
            <person name="Narechania A."/>
            <person name="Shaskina E."/>
            <person name="Kapwata T."/>
            <person name="Kreiswirth B."/>
            <person name="Gandhi N.R."/>
        </authorList>
    </citation>
    <scope>NUCLEOTIDE SEQUENCE [LARGE SCALE GENOMIC DNA]</scope>
    <source>
        <strain evidence="8 16">32301_S10</strain>
    </source>
</reference>
<evidence type="ECO:0000313" key="9">
    <source>
        <dbReference type="EMBL" id="VCU49388.1"/>
    </source>
</evidence>
<dbReference type="Proteomes" id="UP000048948">
    <property type="component" value="Unassembled WGS sequence"/>
</dbReference>
<reference evidence="9 17" key="7">
    <citation type="submission" date="2018-08" db="EMBL/GenBank/DDBJ databases">
        <authorList>
            <person name="Fokvardsen B D."/>
            <person name="Norman A."/>
        </authorList>
    </citation>
    <scope>NUCLEOTIDE SEQUENCE [LARGE SCALE GENOMIC DNA]</scope>
    <source>
        <strain evidence="9 17">DKC2</strain>
    </source>
</reference>
<evidence type="ECO:0000313" key="8">
    <source>
        <dbReference type="EMBL" id="REQ50128.1"/>
    </source>
</evidence>
<dbReference type="Gene3D" id="3.30.70.1060">
    <property type="entry name" value="Dimeric alpha+beta barrel"/>
    <property type="match status" value="1"/>
</dbReference>
<reference evidence="4 13" key="1">
    <citation type="submission" date="2015-03" db="EMBL/GenBank/DDBJ databases">
        <authorList>
            <consortium name="Pathogen Informatics"/>
            <person name="Murphy D."/>
        </authorList>
    </citation>
    <scope>NUCLEOTIDE SEQUENCE [LARGE SCALE GENOMIC DNA]</scope>
    <source>
        <strain evidence="4 13">0268S</strain>
    </source>
</reference>
<evidence type="ECO:0000313" key="14">
    <source>
        <dbReference type="Proteomes" id="UP000050164"/>
    </source>
</evidence>
<evidence type="ECO:0000313" key="16">
    <source>
        <dbReference type="Proteomes" id="UP000256381"/>
    </source>
</evidence>
<evidence type="ECO:0000313" key="11">
    <source>
        <dbReference type="Proteomes" id="UP000048948"/>
    </source>
</evidence>